<dbReference type="EMBL" id="JAOCIL010000001">
    <property type="protein sequence ID" value="MDH1439488.1"/>
    <property type="molecule type" value="Genomic_DNA"/>
</dbReference>
<dbReference type="Pfam" id="PF03407">
    <property type="entry name" value="Nucleotid_trans"/>
    <property type="match status" value="1"/>
</dbReference>
<accession>A0A2W5C3N7</accession>
<evidence type="ECO:0000313" key="6">
    <source>
        <dbReference type="Proteomes" id="UP000277537"/>
    </source>
</evidence>
<name>A0A2W5C3N7_ACIJO</name>
<dbReference type="Proteomes" id="UP001160116">
    <property type="component" value="Unassembled WGS sequence"/>
</dbReference>
<dbReference type="EMBL" id="JAOCDR010000044">
    <property type="protein sequence ID" value="MDH0657193.1"/>
    <property type="molecule type" value="Genomic_DNA"/>
</dbReference>
<dbReference type="AlphaFoldDB" id="A0A2W5C3N7"/>
<feature type="domain" description="Nucleotide-diphospho-sugar transferase" evidence="1">
    <location>
        <begin position="10"/>
        <end position="175"/>
    </location>
</feature>
<dbReference type="Proteomes" id="UP001161567">
    <property type="component" value="Unassembled WGS sequence"/>
</dbReference>
<dbReference type="Proteomes" id="UP001161099">
    <property type="component" value="Unassembled WGS sequence"/>
</dbReference>
<dbReference type="EMBL" id="RHXE01000013">
    <property type="protein sequence ID" value="RSE23710.1"/>
    <property type="molecule type" value="Genomic_DNA"/>
</dbReference>
<proteinExistence type="predicted"/>
<dbReference type="RefSeq" id="WP_114392694.1">
    <property type="nucleotide sequence ID" value="NZ_CP031011.1"/>
</dbReference>
<comment type="caution">
    <text evidence="5">The sequence shown here is derived from an EMBL/GenBank/DDBJ whole genome shotgun (WGS) entry which is preliminary data.</text>
</comment>
<evidence type="ECO:0000313" key="3">
    <source>
        <dbReference type="EMBL" id="MDH0825954.1"/>
    </source>
</evidence>
<gene>
    <name evidence="5" type="ORF">EGT73_07810</name>
    <name evidence="3" type="ORF">N5C97_05500</name>
    <name evidence="2" type="ORF">N5D11_13910</name>
    <name evidence="4" type="ORF">N5I27_14345</name>
</gene>
<reference evidence="5 6" key="1">
    <citation type="submission" date="2018-10" db="EMBL/GenBank/DDBJ databases">
        <title>Transmission dynamics of multidrug resistant bacteria on intensive care unit surfaces.</title>
        <authorList>
            <person name="D'Souza A.W."/>
            <person name="Potter R.F."/>
            <person name="Wallace M."/>
            <person name="Shupe A."/>
            <person name="Patel S."/>
            <person name="Sun S."/>
            <person name="Gul D."/>
            <person name="Kwon J.H."/>
            <person name="Andleeb S."/>
            <person name="Burnham C.-A.D."/>
            <person name="Dantas G."/>
        </authorList>
    </citation>
    <scope>NUCLEOTIDE SEQUENCE [LARGE SCALE GENOMIC DNA]</scope>
    <source>
        <strain evidence="5 6">AJ_385</strain>
    </source>
</reference>
<evidence type="ECO:0000313" key="2">
    <source>
        <dbReference type="EMBL" id="MDH0657193.1"/>
    </source>
</evidence>
<dbReference type="Gene3D" id="3.90.550.10">
    <property type="entry name" value="Spore Coat Polysaccharide Biosynthesis Protein SpsA, Chain A"/>
    <property type="match status" value="1"/>
</dbReference>
<dbReference type="Proteomes" id="UP000277537">
    <property type="component" value="Unassembled WGS sequence"/>
</dbReference>
<reference evidence="2" key="2">
    <citation type="submission" date="2022-09" db="EMBL/GenBank/DDBJ databases">
        <title>Intensive care unit water sources are persistently colonized with multi-drug resistant bacteria and are the site of extensive horizontal gene transfer of antibiotic resistance genes.</title>
        <authorList>
            <person name="Diorio-Toth L."/>
        </authorList>
    </citation>
    <scope>NUCLEOTIDE SEQUENCE</scope>
    <source>
        <strain evidence="4">GD03725</strain>
        <strain evidence="2">GD03851</strain>
        <strain evidence="3">GD03885</strain>
    </source>
</reference>
<dbReference type="InterPro" id="IPR005069">
    <property type="entry name" value="Nucl-diP-sugar_transferase"/>
</dbReference>
<dbReference type="InterPro" id="IPR029044">
    <property type="entry name" value="Nucleotide-diphossugar_trans"/>
</dbReference>
<sequence length="239" mass="28232">MLTVFGFHTDDKLYTKHADILKCSANKFGIDVHFQSFSKDDWQKIIAFKPCYIAKVRHELQGPILYIDADAIILEDIRPYFESITEDIAVHYIHNNRLISATLFINDTPNARLLVDEWEKRQLAEPGRWDQVVLQELLDAWVEEKRVTLKKLPPEYNFIFDTSRKAYGDTVEPIIEQLQASRDMRWVQKYQRRNAFYRWFMRSTTLAKSTRKILTRHAVVNARAKQLGIDIQLELQDLM</sequence>
<dbReference type="SUPFAM" id="SSF53448">
    <property type="entry name" value="Nucleotide-diphospho-sugar transferases"/>
    <property type="match status" value="1"/>
</dbReference>
<evidence type="ECO:0000259" key="1">
    <source>
        <dbReference type="Pfam" id="PF03407"/>
    </source>
</evidence>
<dbReference type="EMBL" id="JAOCCL010000010">
    <property type="protein sequence ID" value="MDH0825954.1"/>
    <property type="molecule type" value="Genomic_DNA"/>
</dbReference>
<protein>
    <submittedName>
        <fullName evidence="2">Glycosyltransferase family 77 protein</fullName>
    </submittedName>
</protein>
<evidence type="ECO:0000313" key="4">
    <source>
        <dbReference type="EMBL" id="MDH1439488.1"/>
    </source>
</evidence>
<evidence type="ECO:0000313" key="5">
    <source>
        <dbReference type="EMBL" id="RSE23710.1"/>
    </source>
</evidence>
<organism evidence="5 6">
    <name type="scientific">Acinetobacter johnsonii</name>
    <dbReference type="NCBI Taxonomy" id="40214"/>
    <lineage>
        <taxon>Bacteria</taxon>
        <taxon>Pseudomonadati</taxon>
        <taxon>Pseudomonadota</taxon>
        <taxon>Gammaproteobacteria</taxon>
        <taxon>Moraxellales</taxon>
        <taxon>Moraxellaceae</taxon>
        <taxon>Acinetobacter</taxon>
    </lineage>
</organism>